<evidence type="ECO:0000313" key="10">
    <source>
        <dbReference type="EMBL" id="KAJ8336082.1"/>
    </source>
</evidence>
<keyword evidence="5" id="KW-0378">Hydrolase</keyword>
<dbReference type="InterPro" id="IPR043502">
    <property type="entry name" value="DNA/RNA_pol_sf"/>
</dbReference>
<dbReference type="OrthoDB" id="10037236at2759"/>
<evidence type="ECO:0000256" key="5">
    <source>
        <dbReference type="ARBA" id="ARBA00022801"/>
    </source>
</evidence>
<dbReference type="Pfam" id="PF17917">
    <property type="entry name" value="RT_RNaseH"/>
    <property type="match status" value="1"/>
</dbReference>
<keyword evidence="1" id="KW-0808">Transferase</keyword>
<dbReference type="Gene3D" id="3.30.420.10">
    <property type="entry name" value="Ribonuclease H-like superfamily/Ribonuclease H"/>
    <property type="match status" value="1"/>
</dbReference>
<reference evidence="10" key="1">
    <citation type="journal article" date="2023" name="Science">
        <title>Genome structures resolve the early diversification of teleost fishes.</title>
        <authorList>
            <person name="Parey E."/>
            <person name="Louis A."/>
            <person name="Montfort J."/>
            <person name="Bouchez O."/>
            <person name="Roques C."/>
            <person name="Iampietro C."/>
            <person name="Lluch J."/>
            <person name="Castinel A."/>
            <person name="Donnadieu C."/>
            <person name="Desvignes T."/>
            <person name="Floi Bucao C."/>
            <person name="Jouanno E."/>
            <person name="Wen M."/>
            <person name="Mejri S."/>
            <person name="Dirks R."/>
            <person name="Jansen H."/>
            <person name="Henkel C."/>
            <person name="Chen W.J."/>
            <person name="Zahm M."/>
            <person name="Cabau C."/>
            <person name="Klopp C."/>
            <person name="Thompson A.W."/>
            <person name="Robinson-Rechavi M."/>
            <person name="Braasch I."/>
            <person name="Lecointre G."/>
            <person name="Bobe J."/>
            <person name="Postlethwait J.H."/>
            <person name="Berthelot C."/>
            <person name="Roest Crollius H."/>
            <person name="Guiguen Y."/>
        </authorList>
    </citation>
    <scope>NUCLEOTIDE SEQUENCE</scope>
    <source>
        <strain evidence="10">WJC10195</strain>
    </source>
</reference>
<dbReference type="InterPro" id="IPR050951">
    <property type="entry name" value="Retrovirus_Pol_polyprotein"/>
</dbReference>
<keyword evidence="11" id="KW-1185">Reference proteome</keyword>
<dbReference type="SUPFAM" id="SSF53098">
    <property type="entry name" value="Ribonuclease H-like"/>
    <property type="match status" value="1"/>
</dbReference>
<dbReference type="Gene3D" id="1.10.340.70">
    <property type="match status" value="1"/>
</dbReference>
<dbReference type="Pfam" id="PF00665">
    <property type="entry name" value="rve"/>
    <property type="match status" value="1"/>
</dbReference>
<dbReference type="PROSITE" id="PS50994">
    <property type="entry name" value="INTEGRASE"/>
    <property type="match status" value="1"/>
</dbReference>
<dbReference type="InterPro" id="IPR041373">
    <property type="entry name" value="RT_RNaseH"/>
</dbReference>
<dbReference type="FunFam" id="1.10.340.70:FF:000004">
    <property type="entry name" value="Retrovirus-related Pol polyprotein from transposon 297-like Protein"/>
    <property type="match status" value="1"/>
</dbReference>
<dbReference type="Proteomes" id="UP001152622">
    <property type="component" value="Chromosome 20"/>
</dbReference>
<dbReference type="GO" id="GO:0016787">
    <property type="term" value="F:hydrolase activity"/>
    <property type="evidence" value="ECO:0007669"/>
    <property type="project" value="UniProtKB-KW"/>
</dbReference>
<comment type="caution">
    <text evidence="10">The sequence shown here is derived from an EMBL/GenBank/DDBJ whole genome shotgun (WGS) entry which is preliminary data.</text>
</comment>
<gene>
    <name evidence="10" type="ORF">SKAU_G00394250</name>
</gene>
<dbReference type="GO" id="GO:0003676">
    <property type="term" value="F:nucleic acid binding"/>
    <property type="evidence" value="ECO:0007669"/>
    <property type="project" value="InterPro"/>
</dbReference>
<name>A0A9Q1EC62_SYNKA</name>
<feature type="domain" description="Integrase catalytic" evidence="9">
    <location>
        <begin position="375"/>
        <end position="526"/>
    </location>
</feature>
<dbReference type="InterPro" id="IPR036397">
    <property type="entry name" value="RNaseH_sf"/>
</dbReference>
<protein>
    <recommendedName>
        <fullName evidence="7">Gypsy retrotransposon integrase-like protein 1</fullName>
    </recommendedName>
</protein>
<keyword evidence="2" id="KW-0548">Nucleotidyltransferase</keyword>
<dbReference type="EMBL" id="JAINUF010000020">
    <property type="protein sequence ID" value="KAJ8336082.1"/>
    <property type="molecule type" value="Genomic_DNA"/>
</dbReference>
<organism evidence="10 11">
    <name type="scientific">Synaphobranchus kaupii</name>
    <name type="common">Kaup's arrowtooth eel</name>
    <dbReference type="NCBI Taxonomy" id="118154"/>
    <lineage>
        <taxon>Eukaryota</taxon>
        <taxon>Metazoa</taxon>
        <taxon>Chordata</taxon>
        <taxon>Craniata</taxon>
        <taxon>Vertebrata</taxon>
        <taxon>Euteleostomi</taxon>
        <taxon>Actinopterygii</taxon>
        <taxon>Neopterygii</taxon>
        <taxon>Teleostei</taxon>
        <taxon>Anguilliformes</taxon>
        <taxon>Synaphobranchidae</taxon>
        <taxon>Synaphobranchus</taxon>
    </lineage>
</organism>
<keyword evidence="3" id="KW-0540">Nuclease</keyword>
<dbReference type="AlphaFoldDB" id="A0A9Q1EC62"/>
<dbReference type="Pfam" id="PF00078">
    <property type="entry name" value="RVT_1"/>
    <property type="match status" value="1"/>
</dbReference>
<dbReference type="InterPro" id="IPR001584">
    <property type="entry name" value="Integrase_cat-core"/>
</dbReference>
<dbReference type="InterPro" id="IPR000477">
    <property type="entry name" value="RT_dom"/>
</dbReference>
<evidence type="ECO:0000259" key="9">
    <source>
        <dbReference type="PROSITE" id="PS50994"/>
    </source>
</evidence>
<dbReference type="GO" id="GO:0003964">
    <property type="term" value="F:RNA-directed DNA polymerase activity"/>
    <property type="evidence" value="ECO:0007669"/>
    <property type="project" value="UniProtKB-KW"/>
</dbReference>
<dbReference type="Pfam" id="PF17921">
    <property type="entry name" value="Integrase_H2C2"/>
    <property type="match status" value="1"/>
</dbReference>
<dbReference type="InterPro" id="IPR012337">
    <property type="entry name" value="RNaseH-like_sf"/>
</dbReference>
<dbReference type="SUPFAM" id="SSF56672">
    <property type="entry name" value="DNA/RNA polymerases"/>
    <property type="match status" value="1"/>
</dbReference>
<proteinExistence type="predicted"/>
<evidence type="ECO:0000256" key="2">
    <source>
        <dbReference type="ARBA" id="ARBA00022695"/>
    </source>
</evidence>
<feature type="region of interest" description="Disordered" evidence="8">
    <location>
        <begin position="641"/>
        <end position="666"/>
    </location>
</feature>
<accession>A0A9Q1EC62</accession>
<evidence type="ECO:0000256" key="7">
    <source>
        <dbReference type="ARBA" id="ARBA00039658"/>
    </source>
</evidence>
<keyword evidence="6" id="KW-0695">RNA-directed DNA polymerase</keyword>
<evidence type="ECO:0000256" key="6">
    <source>
        <dbReference type="ARBA" id="ARBA00022918"/>
    </source>
</evidence>
<dbReference type="InterPro" id="IPR041588">
    <property type="entry name" value="Integrase_H2C2"/>
</dbReference>
<evidence type="ECO:0000256" key="4">
    <source>
        <dbReference type="ARBA" id="ARBA00022759"/>
    </source>
</evidence>
<keyword evidence="4" id="KW-0255">Endonuclease</keyword>
<dbReference type="PANTHER" id="PTHR37984:SF7">
    <property type="entry name" value="INTEGRASE CATALYTIC DOMAIN-CONTAINING PROTEIN"/>
    <property type="match status" value="1"/>
</dbReference>
<dbReference type="GO" id="GO:0004519">
    <property type="term" value="F:endonuclease activity"/>
    <property type="evidence" value="ECO:0007669"/>
    <property type="project" value="UniProtKB-KW"/>
</dbReference>
<evidence type="ECO:0000256" key="3">
    <source>
        <dbReference type="ARBA" id="ARBA00022722"/>
    </source>
</evidence>
<evidence type="ECO:0000256" key="8">
    <source>
        <dbReference type="SAM" id="MobiDB-lite"/>
    </source>
</evidence>
<dbReference type="GO" id="GO:0015074">
    <property type="term" value="P:DNA integration"/>
    <property type="evidence" value="ECO:0007669"/>
    <property type="project" value="InterPro"/>
</dbReference>
<sequence length="1034" mass="115187">MQPFRKLLKSGERFEWSPELEDIFRESKEVIVQEIERGVRIFDKTKPTCIATDWSKEGIGFWLFQKHCRCTPIRPFCCTDGWKITLVGSRFTHAAESRYAPIEGEALAVADALDKARYFMLGCEDLIVVVDHKPLLKLLADRALDDIPNPRLRNLKEKTLRYRFRIIHIPGMRNKAADAMSRRPVGTTRPSLMDLPDDNAAVVTHLPPSTHTGVLSLLRQAGPEDGGDAEEDDLAWCAAGLESLRSVTWDRVREATSSDGEMRTLEAMAADGIPDSKFKMPETIRDFHQYRESITSTDGVVLYKDRVVIPPSLRGEVLSALHAAHQGVSMMTARAESSVFWPGMSADISATRRNCEHCHRMAPSQPGAPPTPPIPAVYPFQAVCSDFFVHRGVHYLVTVDRYSNWPIISKSTDGAAGLINHLRRAFLTYGTPEELTSDGGPEFTSTETRSFLHRWGVHHRLSSVAFPHSNCRMEIGVKTMKRLITDNTGPKGELDTDAVQRAILQYRNTPDPDTKISPAMCVFGRPIRDFIPIVPGKYRPHETWRETLTAREEALRKRHIRTADTWAEHTKCLPPLVIDGSGRITLRNRRFLRKFSPVRSDLPPPRSATHVTVPALVVTPRLPDLVCDPVMPVARTGPTLPPVLTSVSPPRRGSPPASVTPAAPGLDTPRRVILRASPPARGPGGCSPAGARHVAPCAGGGPAPIYQGGRRACLAQRLFRGVVIRPRVKVIKPVPKQVRVWPEGASSALQDCFDTTDWEMFKQAATYNNHTDIEEYTDTVTSYISKCIDDVTHTKTIITRANRKPCLVHRLLRARDNAFRAGDETGLRAARANLSRGIRKAKQEYTHKITCHFKDSRDTRSLWQGIQTITDYKPVPQLCDSNISLLNNLNSFFARFEAQNNTHPQKTPPPPHDQALCLSAASVKRTLSTINTRKATVDQLGLNTSLCNWLLDFLSERPQAVRVGNNTSSSITLSTGAPQGCVLSPLLFTLLTHDCKTNYSTNHMVKFADDTTLVGLITKDDETHYRKEVDLLTT</sequence>
<evidence type="ECO:0000313" key="11">
    <source>
        <dbReference type="Proteomes" id="UP001152622"/>
    </source>
</evidence>
<dbReference type="PANTHER" id="PTHR37984">
    <property type="entry name" value="PROTEIN CBG26694"/>
    <property type="match status" value="1"/>
</dbReference>
<evidence type="ECO:0000256" key="1">
    <source>
        <dbReference type="ARBA" id="ARBA00022679"/>
    </source>
</evidence>